<gene>
    <name evidence="1" type="ORF">HD597_002015</name>
</gene>
<dbReference type="Proteomes" id="UP001139648">
    <property type="component" value="Unassembled WGS sequence"/>
</dbReference>
<sequence>MTAQCPTCHGRGEVPDARVCALAGCGREFVWQDDGRGRSRPRGDAIYCSRSCKHAAAMRTYRSRKAA</sequence>
<evidence type="ECO:0000313" key="1">
    <source>
        <dbReference type="EMBL" id="MCP2354995.1"/>
    </source>
</evidence>
<keyword evidence="2" id="KW-1185">Reference proteome</keyword>
<evidence type="ECO:0000313" key="2">
    <source>
        <dbReference type="Proteomes" id="UP001139648"/>
    </source>
</evidence>
<protein>
    <submittedName>
        <fullName evidence="1">Uncharacterized protein</fullName>
    </submittedName>
</protein>
<dbReference type="AlphaFoldDB" id="A0A9X2GC80"/>
<name>A0A9X2GC80_9ACTN</name>
<accession>A0A9X2GC80</accession>
<reference evidence="1" key="1">
    <citation type="submission" date="2022-06" db="EMBL/GenBank/DDBJ databases">
        <title>Sequencing the genomes of 1000 actinobacteria strains.</title>
        <authorList>
            <person name="Klenk H.-P."/>
        </authorList>
    </citation>
    <scope>NUCLEOTIDE SEQUENCE</scope>
    <source>
        <strain evidence="1">DSM 46694</strain>
    </source>
</reference>
<organism evidence="1 2">
    <name type="scientific">Nonomuraea thailandensis</name>
    <dbReference type="NCBI Taxonomy" id="1188745"/>
    <lineage>
        <taxon>Bacteria</taxon>
        <taxon>Bacillati</taxon>
        <taxon>Actinomycetota</taxon>
        <taxon>Actinomycetes</taxon>
        <taxon>Streptosporangiales</taxon>
        <taxon>Streptosporangiaceae</taxon>
        <taxon>Nonomuraea</taxon>
    </lineage>
</organism>
<dbReference type="EMBL" id="JAMZEB010000002">
    <property type="protein sequence ID" value="MCP2354995.1"/>
    <property type="molecule type" value="Genomic_DNA"/>
</dbReference>
<comment type="caution">
    <text evidence="1">The sequence shown here is derived from an EMBL/GenBank/DDBJ whole genome shotgun (WGS) entry which is preliminary data.</text>
</comment>
<proteinExistence type="predicted"/>